<evidence type="ECO:0000259" key="6">
    <source>
        <dbReference type="PROSITE" id="PS51918"/>
    </source>
</evidence>
<dbReference type="InterPro" id="IPR013785">
    <property type="entry name" value="Aldolase_TIM"/>
</dbReference>
<dbReference type="SUPFAM" id="SSF102114">
    <property type="entry name" value="Radical SAM enzymes"/>
    <property type="match status" value="1"/>
</dbReference>
<dbReference type="Gene3D" id="3.20.20.70">
    <property type="entry name" value="Aldolase class I"/>
    <property type="match status" value="1"/>
</dbReference>
<name>A0A9D1LTW7_9FIRM</name>
<dbReference type="NCBIfam" id="TIGR04038">
    <property type="entry name" value="tatD_link_rSAM"/>
    <property type="match status" value="1"/>
</dbReference>
<evidence type="ECO:0000313" key="8">
    <source>
        <dbReference type="Proteomes" id="UP000824111"/>
    </source>
</evidence>
<dbReference type="AlphaFoldDB" id="A0A9D1LTW7"/>
<dbReference type="InterPro" id="IPR023821">
    <property type="entry name" value="rSAM_TatD-assoc"/>
</dbReference>
<dbReference type="GO" id="GO:0046872">
    <property type="term" value="F:metal ion binding"/>
    <property type="evidence" value="ECO:0007669"/>
    <property type="project" value="UniProtKB-KW"/>
</dbReference>
<reference evidence="7" key="2">
    <citation type="journal article" date="2021" name="PeerJ">
        <title>Extensive microbial diversity within the chicken gut microbiome revealed by metagenomics and culture.</title>
        <authorList>
            <person name="Gilroy R."/>
            <person name="Ravi A."/>
            <person name="Getino M."/>
            <person name="Pursley I."/>
            <person name="Horton D.L."/>
            <person name="Alikhan N.F."/>
            <person name="Baker D."/>
            <person name="Gharbi K."/>
            <person name="Hall N."/>
            <person name="Watson M."/>
            <person name="Adriaenssens E.M."/>
            <person name="Foster-Nyarko E."/>
            <person name="Jarju S."/>
            <person name="Secka A."/>
            <person name="Antonio M."/>
            <person name="Oren A."/>
            <person name="Chaudhuri R.R."/>
            <person name="La Ragione R."/>
            <person name="Hildebrand F."/>
            <person name="Pallen M.J."/>
        </authorList>
    </citation>
    <scope>NUCLEOTIDE SEQUENCE</scope>
    <source>
        <strain evidence="7">ChiSjej4B22-9803</strain>
    </source>
</reference>
<keyword evidence="2" id="KW-0949">S-adenosyl-L-methionine</keyword>
<evidence type="ECO:0000313" key="7">
    <source>
        <dbReference type="EMBL" id="HIU47904.1"/>
    </source>
</evidence>
<dbReference type="CDD" id="cd01335">
    <property type="entry name" value="Radical_SAM"/>
    <property type="match status" value="1"/>
</dbReference>
<dbReference type="SFLD" id="SFLDS00029">
    <property type="entry name" value="Radical_SAM"/>
    <property type="match status" value="1"/>
</dbReference>
<reference evidence="7" key="1">
    <citation type="submission" date="2020-10" db="EMBL/GenBank/DDBJ databases">
        <authorList>
            <person name="Gilroy R."/>
        </authorList>
    </citation>
    <scope>NUCLEOTIDE SEQUENCE</scope>
    <source>
        <strain evidence="7">ChiSjej4B22-9803</strain>
    </source>
</reference>
<evidence type="ECO:0000256" key="4">
    <source>
        <dbReference type="ARBA" id="ARBA00023004"/>
    </source>
</evidence>
<evidence type="ECO:0000256" key="3">
    <source>
        <dbReference type="ARBA" id="ARBA00022723"/>
    </source>
</evidence>
<dbReference type="Pfam" id="PF04055">
    <property type="entry name" value="Radical_SAM"/>
    <property type="match status" value="1"/>
</dbReference>
<feature type="domain" description="Radical SAM core" evidence="6">
    <location>
        <begin position="5"/>
        <end position="198"/>
    </location>
</feature>
<keyword evidence="4" id="KW-0408">Iron</keyword>
<gene>
    <name evidence="7" type="ORF">IAB04_00915</name>
</gene>
<dbReference type="GO" id="GO:0051539">
    <property type="term" value="F:4 iron, 4 sulfur cluster binding"/>
    <property type="evidence" value="ECO:0007669"/>
    <property type="project" value="UniProtKB-KW"/>
</dbReference>
<accession>A0A9D1LTW7</accession>
<dbReference type="InterPro" id="IPR007197">
    <property type="entry name" value="rSAM"/>
</dbReference>
<dbReference type="SFLD" id="SFLDG01111">
    <property type="entry name" value="Uncharacterised_Radical_SAM_Su"/>
    <property type="match status" value="1"/>
</dbReference>
<dbReference type="EMBL" id="DVND01000019">
    <property type="protein sequence ID" value="HIU47904.1"/>
    <property type="molecule type" value="Genomic_DNA"/>
</dbReference>
<sequence>MNVVYQYQNQLYVNLTNRCTNRCKFCIRFTPSGVDGIDLWLEHEPSYEEVVEALQKADYKRYEHIIFCGYGEPLLRADVCLQAAKFIKDTSAALIRINTNGHGNIYNGRDITPEMEGVIDTLSISLNAKNAREYNELCICDYGEKGFDAMLDFAEKAKAHVPNVILSIVDVISPEDIEACRHIAEDIGVQFRVRNYSE</sequence>
<dbReference type="GO" id="GO:0003824">
    <property type="term" value="F:catalytic activity"/>
    <property type="evidence" value="ECO:0007669"/>
    <property type="project" value="InterPro"/>
</dbReference>
<dbReference type="InterPro" id="IPR058240">
    <property type="entry name" value="rSAM_sf"/>
</dbReference>
<evidence type="ECO:0000256" key="2">
    <source>
        <dbReference type="ARBA" id="ARBA00022691"/>
    </source>
</evidence>
<protein>
    <submittedName>
        <fullName evidence="7">Radical SAM protein</fullName>
    </submittedName>
</protein>
<organism evidence="7 8">
    <name type="scientific">Candidatus Avimonoglobus intestinipullorum</name>
    <dbReference type="NCBI Taxonomy" id="2840699"/>
    <lineage>
        <taxon>Bacteria</taxon>
        <taxon>Bacillati</taxon>
        <taxon>Bacillota</taxon>
        <taxon>Clostridia</taxon>
        <taxon>Eubacteriales</taxon>
        <taxon>Candidatus Avimonoglobus</taxon>
    </lineage>
</organism>
<dbReference type="Proteomes" id="UP000824111">
    <property type="component" value="Unassembled WGS sequence"/>
</dbReference>
<evidence type="ECO:0000256" key="5">
    <source>
        <dbReference type="ARBA" id="ARBA00023014"/>
    </source>
</evidence>
<proteinExistence type="predicted"/>
<comment type="caution">
    <text evidence="7">The sequence shown here is derived from an EMBL/GenBank/DDBJ whole genome shotgun (WGS) entry which is preliminary data.</text>
</comment>
<dbReference type="PROSITE" id="PS51918">
    <property type="entry name" value="RADICAL_SAM"/>
    <property type="match status" value="1"/>
</dbReference>
<keyword evidence="5" id="KW-0411">Iron-sulfur</keyword>
<keyword evidence="3" id="KW-0479">Metal-binding</keyword>
<evidence type="ECO:0000256" key="1">
    <source>
        <dbReference type="ARBA" id="ARBA00022485"/>
    </source>
</evidence>
<dbReference type="PANTHER" id="PTHR42836:SF1">
    <property type="entry name" value="7-CARBOXY-7-DEAZAGUANINE SYNTHASE"/>
    <property type="match status" value="1"/>
</dbReference>
<dbReference type="PANTHER" id="PTHR42836">
    <property type="entry name" value="7-CARBOXY-7-DEAZAGUANINE SYNTHASE"/>
    <property type="match status" value="1"/>
</dbReference>
<keyword evidence="1" id="KW-0004">4Fe-4S</keyword>